<reference evidence="4" key="1">
    <citation type="submission" date="2010-08" db="EMBL/GenBank/DDBJ databases">
        <authorList>
            <consortium name="Caenorhabditis japonica Sequencing Consortium"/>
            <person name="Wilson R.K."/>
        </authorList>
    </citation>
    <scope>NUCLEOTIDE SEQUENCE [LARGE SCALE GENOMIC DNA]</scope>
    <source>
        <strain evidence="4">DF5081</strain>
    </source>
</reference>
<evidence type="ECO:0000256" key="1">
    <source>
        <dbReference type="SAM" id="Phobius"/>
    </source>
</evidence>
<reference evidence="3" key="2">
    <citation type="submission" date="2022-06" db="UniProtKB">
        <authorList>
            <consortium name="EnsemblMetazoa"/>
        </authorList>
    </citation>
    <scope>IDENTIFICATION</scope>
    <source>
        <strain evidence="3">DF5081</strain>
    </source>
</reference>
<proteinExistence type="predicted"/>
<evidence type="ECO:0000313" key="3">
    <source>
        <dbReference type="EnsemblMetazoa" id="CJA37809.1"/>
    </source>
</evidence>
<protein>
    <submittedName>
        <fullName evidence="3">7TM_GPCR_Srx domain-containing protein</fullName>
    </submittedName>
</protein>
<dbReference type="AlphaFoldDB" id="A0A8R1EMB5"/>
<dbReference type="Proteomes" id="UP000005237">
    <property type="component" value="Unassembled WGS sequence"/>
</dbReference>
<evidence type="ECO:0000259" key="2">
    <source>
        <dbReference type="Pfam" id="PF10328"/>
    </source>
</evidence>
<keyword evidence="1" id="KW-0472">Membrane</keyword>
<feature type="domain" description="7TM GPCR serpentine receptor class x (Srx)" evidence="2">
    <location>
        <begin position="5"/>
        <end position="69"/>
    </location>
</feature>
<accession>A0A8R1EMB5</accession>
<organism evidence="3 4">
    <name type="scientific">Caenorhabditis japonica</name>
    <dbReference type="NCBI Taxonomy" id="281687"/>
    <lineage>
        <taxon>Eukaryota</taxon>
        <taxon>Metazoa</taxon>
        <taxon>Ecdysozoa</taxon>
        <taxon>Nematoda</taxon>
        <taxon>Chromadorea</taxon>
        <taxon>Rhabditida</taxon>
        <taxon>Rhabditina</taxon>
        <taxon>Rhabditomorpha</taxon>
        <taxon>Rhabditoidea</taxon>
        <taxon>Rhabditidae</taxon>
        <taxon>Peloderinae</taxon>
        <taxon>Caenorhabditis</taxon>
    </lineage>
</organism>
<dbReference type="Pfam" id="PF10328">
    <property type="entry name" value="7TM_GPCR_Srx"/>
    <property type="match status" value="1"/>
</dbReference>
<dbReference type="InterPro" id="IPR019430">
    <property type="entry name" value="7TM_GPCR_serpentine_rcpt_Srx"/>
</dbReference>
<evidence type="ECO:0000313" key="4">
    <source>
        <dbReference type="Proteomes" id="UP000005237"/>
    </source>
</evidence>
<name>A0A8R1EMB5_CAEJA</name>
<keyword evidence="1" id="KW-0812">Transmembrane</keyword>
<keyword evidence="1" id="KW-1133">Transmembrane helix</keyword>
<dbReference type="EnsemblMetazoa" id="CJA37809.1">
    <property type="protein sequence ID" value="CJA37809.1"/>
    <property type="gene ID" value="WBGene00213656"/>
</dbReference>
<sequence length="128" mass="15020">MKGLSELEKQRRRKKFKLTFIQSVAQDLLQVIDISNYAFISKLVDQFLVALHFFVASLFSLVYVLDGYIQSHNLYVDHIFLNFRAVMMYFYSKFNRLNSIRGRMVSSVSIGIQNLDFMMQKKLSLTMA</sequence>
<feature type="transmembrane region" description="Helical" evidence="1">
    <location>
        <begin position="46"/>
        <end position="65"/>
    </location>
</feature>
<dbReference type="PANTHER" id="PTHR46611">
    <property type="entry name" value="SERPENTINE RECEPTOR, CLASS X-RELATED"/>
    <property type="match status" value="1"/>
</dbReference>
<dbReference type="PANTHER" id="PTHR46611:SF6">
    <property type="entry name" value="G-PROTEIN COUPLED RECEPTORS FAMILY 1 PROFILE DOMAIN-CONTAINING PROTEIN"/>
    <property type="match status" value="1"/>
</dbReference>
<keyword evidence="4" id="KW-1185">Reference proteome</keyword>